<keyword evidence="1" id="KW-0732">Signal</keyword>
<organism evidence="5 6">
    <name type="scientific">Parafannyhessea umbonata</name>
    <dbReference type="NCBI Taxonomy" id="604330"/>
    <lineage>
        <taxon>Bacteria</taxon>
        <taxon>Bacillati</taxon>
        <taxon>Actinomycetota</taxon>
        <taxon>Coriobacteriia</taxon>
        <taxon>Coriobacteriales</taxon>
        <taxon>Atopobiaceae</taxon>
        <taxon>Parafannyhessea</taxon>
    </lineage>
</organism>
<dbReference type="InterPro" id="IPR038765">
    <property type="entry name" value="Papain-like_cys_pep_sf"/>
</dbReference>
<evidence type="ECO:0000313" key="5">
    <source>
        <dbReference type="EMBL" id="NMF25339.1"/>
    </source>
</evidence>
<evidence type="ECO:0000313" key="6">
    <source>
        <dbReference type="Proteomes" id="UP000565613"/>
    </source>
</evidence>
<evidence type="ECO:0000256" key="2">
    <source>
        <dbReference type="SAM" id="Coils"/>
    </source>
</evidence>
<gene>
    <name evidence="5" type="ORF">HF885_02600</name>
</gene>
<dbReference type="AlphaFoldDB" id="A0A7X9T9I6"/>
<dbReference type="SUPFAM" id="SSF54001">
    <property type="entry name" value="Cysteine proteinases"/>
    <property type="match status" value="1"/>
</dbReference>
<keyword evidence="2" id="KW-0175">Coiled coil</keyword>
<reference evidence="5 6" key="1">
    <citation type="submission" date="2020-04" db="EMBL/GenBank/DDBJ databases">
        <authorList>
            <person name="Hitch T.C.A."/>
            <person name="Wylensek D."/>
            <person name="Clavel T."/>
        </authorList>
    </citation>
    <scope>NUCLEOTIDE SEQUENCE [LARGE SCALE GENOMIC DNA]</scope>
    <source>
        <strain evidence="5 6">105184</strain>
    </source>
</reference>
<evidence type="ECO:0000256" key="3">
    <source>
        <dbReference type="SAM" id="MobiDB-lite"/>
    </source>
</evidence>
<dbReference type="PROSITE" id="PS51318">
    <property type="entry name" value="TAT"/>
    <property type="match status" value="1"/>
</dbReference>
<sequence>MQIKRTGDPLELNNISRRDALRIFAGAGLATVLPRVALAVDQKDVDSTNAQIEETKKQLAKVQGELDDIAAEYEKLSKKQSDTLDQIEQTQGKITDVEKDISEKEDELSEKKKRLAKRVSESYQAGSAGFLDVLFSSASFEELESNVYYMDKISESDSRMIQEVKDLKAELVSQRDTLQEQKAQLESLSATQQKQLKEMESKQAETQSVLAGLSDQQKKLMDQRDSELAAMAKEKAEQAAAAKKAAAAAAARNSSNSGAGAANVTGAISGGGATTGSQQAVVSACHTTPSPGLGLCAMWVSQVFSNAGYGYASGNACDMYNAWCTSSNRGDLKPGMIVAVSSHAHTAAGRIYGHIGIYVGGGVMMDNVGYIRTINVNEWISYYGTTVTPRWGWLMGIKLA</sequence>
<dbReference type="InterPro" id="IPR006311">
    <property type="entry name" value="TAT_signal"/>
</dbReference>
<dbReference type="EMBL" id="JABAGR010000002">
    <property type="protein sequence ID" value="NMF25339.1"/>
    <property type="molecule type" value="Genomic_DNA"/>
</dbReference>
<dbReference type="InterPro" id="IPR057309">
    <property type="entry name" value="PcsB_CC"/>
</dbReference>
<dbReference type="Gene3D" id="3.90.1720.10">
    <property type="entry name" value="endopeptidase domain like (from Nostoc punctiforme)"/>
    <property type="match status" value="1"/>
</dbReference>
<proteinExistence type="predicted"/>
<protein>
    <recommendedName>
        <fullName evidence="4">Peptidoglycan hydrolase PcsB coiled-coil domain-containing protein</fullName>
    </recommendedName>
</protein>
<name>A0A7X9T9I6_9ACTN</name>
<dbReference type="Proteomes" id="UP000565613">
    <property type="component" value="Unassembled WGS sequence"/>
</dbReference>
<feature type="region of interest" description="Disordered" evidence="3">
    <location>
        <begin position="194"/>
        <end position="216"/>
    </location>
</feature>
<comment type="caution">
    <text evidence="5">The sequence shown here is derived from an EMBL/GenBank/DDBJ whole genome shotgun (WGS) entry which is preliminary data.</text>
</comment>
<feature type="domain" description="Peptidoglycan hydrolase PcsB coiled-coil" evidence="4">
    <location>
        <begin position="101"/>
        <end position="171"/>
    </location>
</feature>
<evidence type="ECO:0000256" key="1">
    <source>
        <dbReference type="ARBA" id="ARBA00022729"/>
    </source>
</evidence>
<dbReference type="Gene3D" id="6.10.250.3150">
    <property type="match status" value="1"/>
</dbReference>
<feature type="coiled-coil region" evidence="2">
    <location>
        <begin position="45"/>
        <end position="118"/>
    </location>
</feature>
<evidence type="ECO:0000259" key="4">
    <source>
        <dbReference type="Pfam" id="PF24568"/>
    </source>
</evidence>
<dbReference type="Pfam" id="PF24568">
    <property type="entry name" value="CC_PcsB"/>
    <property type="match status" value="1"/>
</dbReference>
<accession>A0A7X9T9I6</accession>